<protein>
    <submittedName>
        <fullName evidence="1">Uncharacterized protein</fullName>
    </submittedName>
</protein>
<sequence>MKLAIASEDDFAAMWKVYRALDLLQYANTDLRRQRLERLIVGRLEALGIGGFCRILMGCEMLIDNCCDKTSEVYDLSPKLKEALSLLEKSRANQVESDV</sequence>
<evidence type="ECO:0000313" key="1">
    <source>
        <dbReference type="EMBL" id="APD91972.1"/>
    </source>
</evidence>
<evidence type="ECO:0000313" key="2">
    <source>
        <dbReference type="Proteomes" id="UP000182101"/>
    </source>
</evidence>
<reference evidence="1 2" key="1">
    <citation type="submission" date="2016-11" db="EMBL/GenBank/DDBJ databases">
        <title>Networking in microbes: conjugative elements and plasmids in the genus Alteromonas.</title>
        <authorList>
            <person name="Lopez-Perez M."/>
            <person name="Ramon-Marco N."/>
            <person name="Rodriguez-Valera F."/>
        </authorList>
    </citation>
    <scope>NUCLEOTIDE SEQUENCE [LARGE SCALE GENOMIC DNA]</scope>
    <source>
        <strain evidence="1 2">CP48</strain>
        <plasmid evidence="2">pamcp48-600</plasmid>
    </source>
</reference>
<dbReference type="EMBL" id="CP018025">
    <property type="protein sequence ID" value="APD91972.1"/>
    <property type="molecule type" value="Genomic_DNA"/>
</dbReference>
<accession>A0AAC9JHD4</accession>
<dbReference type="RefSeq" id="WP_071960582.1">
    <property type="nucleotide sequence ID" value="NZ_CP018025.1"/>
</dbReference>
<organism evidence="1 2">
    <name type="scientific">Alteromonas mediterranea</name>
    <dbReference type="NCBI Taxonomy" id="314275"/>
    <lineage>
        <taxon>Bacteria</taxon>
        <taxon>Pseudomonadati</taxon>
        <taxon>Pseudomonadota</taxon>
        <taxon>Gammaproteobacteria</taxon>
        <taxon>Alteromonadales</taxon>
        <taxon>Alteromonadaceae</taxon>
        <taxon>Alteromonas/Salinimonas group</taxon>
        <taxon>Alteromonas</taxon>
    </lineage>
</organism>
<proteinExistence type="predicted"/>
<dbReference type="AlphaFoldDB" id="A0AAC9JHD4"/>
<name>A0AAC9JHD4_9ALTE</name>
<gene>
    <name evidence="1" type="ORF">BM524_18805</name>
</gene>
<geneLocation type="plasmid" evidence="2">
    <name>pamcp48-600</name>
</geneLocation>
<dbReference type="Proteomes" id="UP000182101">
    <property type="component" value="Plasmid pAMCP48-600"/>
</dbReference>
<keyword evidence="1" id="KW-0614">Plasmid</keyword>